<protein>
    <submittedName>
        <fullName evidence="1">Nitrite reductase activity</fullName>
    </submittedName>
</protein>
<feature type="non-terminal residue" evidence="1">
    <location>
        <position position="1"/>
    </location>
</feature>
<dbReference type="AlphaFoldDB" id="W1Y8G6"/>
<evidence type="ECO:0000313" key="1">
    <source>
        <dbReference type="EMBL" id="ETJ38787.1"/>
    </source>
</evidence>
<name>W1Y8G6_9ZZZZ</name>
<reference evidence="1" key="1">
    <citation type="submission" date="2013-12" db="EMBL/GenBank/DDBJ databases">
        <title>A Varibaculum cambriense genome reconstructed from a premature infant gut community with otherwise low bacterial novelty that shifts toward anaerobic metabolism during the third week of life.</title>
        <authorList>
            <person name="Brown C.T."/>
            <person name="Sharon I."/>
            <person name="Thomas B.C."/>
            <person name="Castelle C.J."/>
            <person name="Morowitz M.J."/>
            <person name="Banfield J.F."/>
        </authorList>
    </citation>
    <scope>NUCLEOTIDE SEQUENCE</scope>
</reference>
<gene>
    <name evidence="1" type="ORF">Q604_UNBC07188G0001</name>
</gene>
<comment type="caution">
    <text evidence="1">The sequence shown here is derived from an EMBL/GenBank/DDBJ whole genome shotgun (WGS) entry which is preliminary data.</text>
</comment>
<dbReference type="EMBL" id="AZMM01007188">
    <property type="protein sequence ID" value="ETJ38787.1"/>
    <property type="molecule type" value="Genomic_DNA"/>
</dbReference>
<organism evidence="1">
    <name type="scientific">human gut metagenome</name>
    <dbReference type="NCBI Taxonomy" id="408170"/>
    <lineage>
        <taxon>unclassified sequences</taxon>
        <taxon>metagenomes</taxon>
        <taxon>organismal metagenomes</taxon>
    </lineage>
</organism>
<proteinExistence type="predicted"/>
<accession>W1Y8G6</accession>
<sequence length="61" mass="6668">QCTFEEQYHCRCSGFSQRDGVNDAGNTLSGAVFMGLGYWYATPKANRPVADKFNQTETAAG</sequence>